<evidence type="ECO:0000313" key="1">
    <source>
        <dbReference type="EMBL" id="NCH88975.1"/>
    </source>
</evidence>
<accession>A0A9Q4XMY2</accession>
<protein>
    <submittedName>
        <fullName evidence="1">DUF1311 domain-containing protein</fullName>
    </submittedName>
</protein>
<sequence>MGEGYDCLAKKKAESAAELDALIMRVSKSILANNPGDFNGNEDAGITTGEVFSQRFLNAQTAWKQYRARLCEAVATEINEDAWDYHAYIDQCEITLNKRHAEEIRLMTQPD</sequence>
<dbReference type="Gene3D" id="1.20.1270.180">
    <property type="match status" value="1"/>
</dbReference>
<organism evidence="1 2">
    <name type="scientific">Cronobacter dublinensis</name>
    <dbReference type="NCBI Taxonomy" id="413497"/>
    <lineage>
        <taxon>Bacteria</taxon>
        <taxon>Pseudomonadati</taxon>
        <taxon>Pseudomonadota</taxon>
        <taxon>Gammaproteobacteria</taxon>
        <taxon>Enterobacterales</taxon>
        <taxon>Enterobacteriaceae</taxon>
        <taxon>Cronobacter</taxon>
    </lineage>
</organism>
<comment type="caution">
    <text evidence="1">The sequence shown here is derived from an EMBL/GenBank/DDBJ whole genome shotgun (WGS) entry which is preliminary data.</text>
</comment>
<dbReference type="Proteomes" id="UP000778262">
    <property type="component" value="Unassembled WGS sequence"/>
</dbReference>
<dbReference type="AlphaFoldDB" id="A0A9Q4XMY2"/>
<dbReference type="EMBL" id="RPBY01000006">
    <property type="protein sequence ID" value="NCH88975.1"/>
    <property type="molecule type" value="Genomic_DNA"/>
</dbReference>
<gene>
    <name evidence="1" type="ORF">EHJ13_16270</name>
</gene>
<evidence type="ECO:0000313" key="2">
    <source>
        <dbReference type="Proteomes" id="UP000778262"/>
    </source>
</evidence>
<reference evidence="1" key="1">
    <citation type="submission" date="2018-11" db="EMBL/GenBank/DDBJ databases">
        <title>Genomics analysis of Putative Virulence Factors on Adhesion and Cytotoxicity for Cronobacter spp.</title>
        <authorList>
            <person name="Cui J."/>
        </authorList>
    </citation>
    <scope>NUCLEOTIDE SEQUENCE</scope>
    <source>
        <strain evidence="1">SD69</strain>
    </source>
</reference>
<name>A0A9Q4XMY2_9ENTR</name>
<proteinExistence type="predicted"/>